<reference evidence="5 6" key="1">
    <citation type="submission" date="2023-08" db="EMBL/GenBank/DDBJ databases">
        <title>Phytohabitans sansha sp. nov., isolated from marine sediment.</title>
        <authorList>
            <person name="Zhao Y."/>
            <person name="Yi K."/>
        </authorList>
    </citation>
    <scope>NUCLEOTIDE SEQUENCE [LARGE SCALE GENOMIC DNA]</scope>
    <source>
        <strain evidence="5 6">ZYX-F-186</strain>
    </source>
</reference>
<accession>A0ABU0ZH40</accession>
<dbReference type="PROSITE" id="PS50893">
    <property type="entry name" value="ABC_TRANSPORTER_2"/>
    <property type="match status" value="2"/>
</dbReference>
<evidence type="ECO:0000256" key="1">
    <source>
        <dbReference type="ARBA" id="ARBA00022737"/>
    </source>
</evidence>
<feature type="domain" description="ABC transporter" evidence="4">
    <location>
        <begin position="336"/>
        <end position="537"/>
    </location>
</feature>
<evidence type="ECO:0000256" key="3">
    <source>
        <dbReference type="ARBA" id="ARBA00022840"/>
    </source>
</evidence>
<proteinExistence type="predicted"/>
<feature type="domain" description="ABC transporter" evidence="4">
    <location>
        <begin position="6"/>
        <end position="260"/>
    </location>
</feature>
<dbReference type="InterPro" id="IPR017871">
    <property type="entry name" value="ABC_transporter-like_CS"/>
</dbReference>
<dbReference type="SMART" id="SM00382">
    <property type="entry name" value="AAA"/>
    <property type="match status" value="2"/>
</dbReference>
<evidence type="ECO:0000256" key="2">
    <source>
        <dbReference type="ARBA" id="ARBA00022741"/>
    </source>
</evidence>
<keyword evidence="1" id="KW-0677">Repeat</keyword>
<dbReference type="PROSITE" id="PS00211">
    <property type="entry name" value="ABC_TRANSPORTER_1"/>
    <property type="match status" value="1"/>
</dbReference>
<dbReference type="Pfam" id="PF00005">
    <property type="entry name" value="ABC_tran"/>
    <property type="match status" value="2"/>
</dbReference>
<protein>
    <submittedName>
        <fullName evidence="5">ABC-F family ATP-binding cassette domain-containing protein</fullName>
    </submittedName>
</protein>
<dbReference type="PANTHER" id="PTHR19211:SF14">
    <property type="entry name" value="ATP-BINDING CASSETTE SUB-FAMILY F MEMBER 1"/>
    <property type="match status" value="1"/>
</dbReference>
<name>A0ABU0ZH40_9ACTN</name>
<sequence length="537" mass="58172">MSRHPLLAHDLVRTFGARRVLDGVSLVAAPGHRIGLIGENGTGKSTLLRLLAGADQPDGGTVVRPPDLGYLHQEMPFDLAATVRDVVDDALREAREVLAALDRLTAALATRPDDVELLAEYGERLDRAQETDAWDADRRAGLVLAGLGLGGIGYDRTLGSISGGQRGRLALAALLIRRPSALLLDEPTNHLDDAAAAFLEEQLRGLPGAVVLASHDRTLLDAVCTDLLDLDPAVDGPTRYGGNYTGYQAQKHAERERWQARFAEEQEELSELRHAVAVTAHQVGYGRPPKDKNKMSYGMIGNRVEQQVSRRVRNATRRLHELERDQVRKPPEPLRFRVSTLASHGGEGLLVSVRDLCVPGRLSLDRLDVTAGDRLLVTGPNGAGKSTLLTVLAGGLRGTGEVRRRRGLRVGLLTQDTLFDRPDRTAAQTYELALGAERAEAVPLRSLGLLAPRDAARPVGELSVGQRRRLALALLVADPPELLLLDEPTNHLSPRLSDELEEALGTSPGAVVVASHDRWLRARWPGRQLALEPVGTA</sequence>
<evidence type="ECO:0000259" key="4">
    <source>
        <dbReference type="PROSITE" id="PS50893"/>
    </source>
</evidence>
<dbReference type="CDD" id="cd03221">
    <property type="entry name" value="ABCF_EF-3"/>
    <property type="match status" value="1"/>
</dbReference>
<dbReference type="SUPFAM" id="SSF52540">
    <property type="entry name" value="P-loop containing nucleoside triphosphate hydrolases"/>
    <property type="match status" value="2"/>
</dbReference>
<keyword evidence="2" id="KW-0547">Nucleotide-binding</keyword>
<dbReference type="InterPro" id="IPR050611">
    <property type="entry name" value="ABCF"/>
</dbReference>
<dbReference type="RefSeq" id="WP_308713578.1">
    <property type="nucleotide sequence ID" value="NZ_JAVHUY010000015.1"/>
</dbReference>
<dbReference type="Gene3D" id="3.40.50.300">
    <property type="entry name" value="P-loop containing nucleotide triphosphate hydrolases"/>
    <property type="match status" value="2"/>
</dbReference>
<evidence type="ECO:0000313" key="5">
    <source>
        <dbReference type="EMBL" id="MDQ7906308.1"/>
    </source>
</evidence>
<evidence type="ECO:0000313" key="6">
    <source>
        <dbReference type="Proteomes" id="UP001230908"/>
    </source>
</evidence>
<dbReference type="EMBL" id="JAVHUY010000015">
    <property type="protein sequence ID" value="MDQ7906308.1"/>
    <property type="molecule type" value="Genomic_DNA"/>
</dbReference>
<dbReference type="InterPro" id="IPR027417">
    <property type="entry name" value="P-loop_NTPase"/>
</dbReference>
<keyword evidence="6" id="KW-1185">Reference proteome</keyword>
<dbReference type="PANTHER" id="PTHR19211">
    <property type="entry name" value="ATP-BINDING TRANSPORT PROTEIN-RELATED"/>
    <property type="match status" value="1"/>
</dbReference>
<keyword evidence="3 5" id="KW-0067">ATP-binding</keyword>
<comment type="caution">
    <text evidence="5">The sequence shown here is derived from an EMBL/GenBank/DDBJ whole genome shotgun (WGS) entry which is preliminary data.</text>
</comment>
<dbReference type="Proteomes" id="UP001230908">
    <property type="component" value="Unassembled WGS sequence"/>
</dbReference>
<dbReference type="InterPro" id="IPR003593">
    <property type="entry name" value="AAA+_ATPase"/>
</dbReference>
<dbReference type="InterPro" id="IPR003439">
    <property type="entry name" value="ABC_transporter-like_ATP-bd"/>
</dbReference>
<dbReference type="GO" id="GO:0005524">
    <property type="term" value="F:ATP binding"/>
    <property type="evidence" value="ECO:0007669"/>
    <property type="project" value="UniProtKB-KW"/>
</dbReference>
<organism evidence="5 6">
    <name type="scientific">Phytohabitans maris</name>
    <dbReference type="NCBI Taxonomy" id="3071409"/>
    <lineage>
        <taxon>Bacteria</taxon>
        <taxon>Bacillati</taxon>
        <taxon>Actinomycetota</taxon>
        <taxon>Actinomycetes</taxon>
        <taxon>Micromonosporales</taxon>
        <taxon>Micromonosporaceae</taxon>
    </lineage>
</organism>
<gene>
    <name evidence="5" type="ORF">RB614_17480</name>
</gene>